<keyword evidence="1" id="KW-0479">Metal-binding</keyword>
<evidence type="ECO:0000259" key="3">
    <source>
        <dbReference type="PROSITE" id="PS50157"/>
    </source>
</evidence>
<feature type="compositionally biased region" description="Acidic residues" evidence="2">
    <location>
        <begin position="178"/>
        <end position="201"/>
    </location>
</feature>
<dbReference type="Proteomes" id="UP000054988">
    <property type="component" value="Unassembled WGS sequence"/>
</dbReference>
<feature type="compositionally biased region" description="Low complexity" evidence="2">
    <location>
        <begin position="11"/>
        <end position="31"/>
    </location>
</feature>
<feature type="compositionally biased region" description="Polar residues" evidence="2">
    <location>
        <begin position="205"/>
        <end position="217"/>
    </location>
</feature>
<comment type="caution">
    <text evidence="4">The sequence shown here is derived from an EMBL/GenBank/DDBJ whole genome shotgun (WGS) entry which is preliminary data.</text>
</comment>
<dbReference type="SMART" id="SM00355">
    <property type="entry name" value="ZnF_C2H2"/>
    <property type="match status" value="2"/>
</dbReference>
<dbReference type="eggNOG" id="KOG4173">
    <property type="taxonomic scope" value="Eukaryota"/>
</dbReference>
<feature type="region of interest" description="Disordered" evidence="2">
    <location>
        <begin position="168"/>
        <end position="243"/>
    </location>
</feature>
<reference evidence="4 5" key="1">
    <citation type="submission" date="2015-12" db="EMBL/GenBank/DDBJ databases">
        <title>Draft genome sequence of Moniliophthora roreri, the causal agent of frosty pod rot of cacao.</title>
        <authorList>
            <person name="Aime M.C."/>
            <person name="Diaz-Valderrama J.R."/>
            <person name="Kijpornyongpan T."/>
            <person name="Phillips-Mora W."/>
        </authorList>
    </citation>
    <scope>NUCLEOTIDE SEQUENCE [LARGE SCALE GENOMIC DNA]</scope>
    <source>
        <strain evidence="4 5">MCA 2952</strain>
    </source>
</reference>
<sequence>MAFKRPRHPSESSSDSSFSPSTSPTPKASRTLPTSNQATHQLLCTLPPTCNQKPTPIANTKDLEAHYATYHAHVCEQRGCGCVFPDARFLELHQTECHDPLAAVRKDRGEKIFACFLPLCSKSFANPKARRLHLIQVHAYPKEYFFAVTNKGVGGLLQKWGEGASMIRGQWKKRETGEEGADEEPSTSESMDDTNDGNETDQTERQSATASRTSVTKQTRRKVNVVSGASSEHGGTYGDDADMDQLADSMTSLSLVPGSVRFGRGASKGGFLHQSPHQGTASNFNRGSGRARGGRGGRARGVGQRAHASGGHSEGMEVDPNHSSSGRGRYRGKASIPMGGVTSGRGGISSRRGAAWSPRERGRGRGRGGP</sequence>
<dbReference type="PROSITE" id="PS50157">
    <property type="entry name" value="ZINC_FINGER_C2H2_2"/>
    <property type="match status" value="1"/>
</dbReference>
<keyword evidence="1" id="KW-0862">Zinc</keyword>
<feature type="region of interest" description="Disordered" evidence="2">
    <location>
        <begin position="1"/>
        <end position="34"/>
    </location>
</feature>
<dbReference type="InterPro" id="IPR039258">
    <property type="entry name" value="ZNF511"/>
</dbReference>
<evidence type="ECO:0000313" key="4">
    <source>
        <dbReference type="EMBL" id="KTB34183.1"/>
    </source>
</evidence>
<feature type="compositionally biased region" description="Polar residues" evidence="2">
    <location>
        <begin position="275"/>
        <end position="285"/>
    </location>
</feature>
<dbReference type="PANTHER" id="PTHR21354:SF0">
    <property type="entry name" value="ZINC FINGER PROTEIN 511"/>
    <property type="match status" value="1"/>
</dbReference>
<proteinExistence type="predicted"/>
<feature type="region of interest" description="Disordered" evidence="2">
    <location>
        <begin position="267"/>
        <end position="370"/>
    </location>
</feature>
<evidence type="ECO:0000313" key="5">
    <source>
        <dbReference type="Proteomes" id="UP000054988"/>
    </source>
</evidence>
<dbReference type="InterPro" id="IPR013087">
    <property type="entry name" value="Znf_C2H2_type"/>
</dbReference>
<name>A0A0W0FCU2_MONRR</name>
<accession>A0A0W0FCU2</accession>
<feature type="domain" description="C2H2-type" evidence="3">
    <location>
        <begin position="113"/>
        <end position="143"/>
    </location>
</feature>
<dbReference type="PANTHER" id="PTHR21354">
    <property type="entry name" value="ZINC FINGER PROTEIN 511"/>
    <property type="match status" value="1"/>
</dbReference>
<organism evidence="4 5">
    <name type="scientific">Moniliophthora roreri</name>
    <name type="common">Frosty pod rot fungus</name>
    <name type="synonym">Monilia roreri</name>
    <dbReference type="NCBI Taxonomy" id="221103"/>
    <lineage>
        <taxon>Eukaryota</taxon>
        <taxon>Fungi</taxon>
        <taxon>Dikarya</taxon>
        <taxon>Basidiomycota</taxon>
        <taxon>Agaricomycotina</taxon>
        <taxon>Agaricomycetes</taxon>
        <taxon>Agaricomycetidae</taxon>
        <taxon>Agaricales</taxon>
        <taxon>Marasmiineae</taxon>
        <taxon>Marasmiaceae</taxon>
        <taxon>Moniliophthora</taxon>
    </lineage>
</organism>
<dbReference type="GO" id="GO:0008270">
    <property type="term" value="F:zinc ion binding"/>
    <property type="evidence" value="ECO:0007669"/>
    <property type="project" value="UniProtKB-KW"/>
</dbReference>
<dbReference type="EMBL" id="LATX01002111">
    <property type="protein sequence ID" value="KTB34183.1"/>
    <property type="molecule type" value="Genomic_DNA"/>
</dbReference>
<evidence type="ECO:0000256" key="1">
    <source>
        <dbReference type="PROSITE-ProRule" id="PRU00042"/>
    </source>
</evidence>
<evidence type="ECO:0000256" key="2">
    <source>
        <dbReference type="SAM" id="MobiDB-lite"/>
    </source>
</evidence>
<dbReference type="PROSITE" id="PS00028">
    <property type="entry name" value="ZINC_FINGER_C2H2_1"/>
    <property type="match status" value="2"/>
</dbReference>
<protein>
    <recommendedName>
        <fullName evidence="3">C2H2-type domain-containing protein</fullName>
    </recommendedName>
</protein>
<dbReference type="AlphaFoldDB" id="A0A0W0FCU2"/>
<keyword evidence="1" id="KW-0863">Zinc-finger</keyword>
<gene>
    <name evidence="4" type="ORF">WG66_13229</name>
</gene>